<proteinExistence type="predicted"/>
<dbReference type="EMBL" id="UOGI01000051">
    <property type="protein sequence ID" value="VAX29367.1"/>
    <property type="molecule type" value="Genomic_DNA"/>
</dbReference>
<name>A0A3B1DL25_9ZZZZ</name>
<protein>
    <recommendedName>
        <fullName evidence="2">Peptidase MA-like domain-containing protein</fullName>
    </recommendedName>
</protein>
<keyword evidence="1" id="KW-1133">Transmembrane helix</keyword>
<organism evidence="3">
    <name type="scientific">hydrothermal vent metagenome</name>
    <dbReference type="NCBI Taxonomy" id="652676"/>
    <lineage>
        <taxon>unclassified sequences</taxon>
        <taxon>metagenomes</taxon>
        <taxon>ecological metagenomes</taxon>
    </lineage>
</organism>
<feature type="domain" description="Peptidase MA-like" evidence="2">
    <location>
        <begin position="115"/>
        <end position="246"/>
    </location>
</feature>
<evidence type="ECO:0000313" key="3">
    <source>
        <dbReference type="EMBL" id="VAX29367.1"/>
    </source>
</evidence>
<dbReference type="InterPro" id="IPR039568">
    <property type="entry name" value="Peptidase_MA-like_dom"/>
</dbReference>
<gene>
    <name evidence="3" type="ORF">MNBD_NITROSPIRAE03-1743</name>
</gene>
<accession>A0A3B1DL25</accession>
<keyword evidence="1" id="KW-0812">Transmembrane</keyword>
<feature type="transmembrane region" description="Helical" evidence="1">
    <location>
        <begin position="264"/>
        <end position="282"/>
    </location>
</feature>
<sequence length="294" mass="33686">MSLLIILIIPSPPLYAEQIELGLIRNREIIVQFEKPLKNAAEEVKDIYPDIKAGLEKTIGWRVTFRPTVLLIKESKTFRKMAGNNQFVAFAVPRKNLIVIDYSKMKTHPFTLGITLRHELCHLLLHHYIREGNLPRWLDEGISQWVSGGISELIMNTKRSPLKDATLSGRFIPISALTEGFPKEGKSLLLAYEESKSIVEYMGRKYGSNGVLEVLNNLRGGDNMDAAIQKAFKTPLQELEIKWHKQLGKRITWVTYLSNNLYDILFFLAALITVAGFIRLIMKKRNYKDDDDEE</sequence>
<dbReference type="Pfam" id="PF13485">
    <property type="entry name" value="Peptidase_MA_2"/>
    <property type="match status" value="1"/>
</dbReference>
<keyword evidence="1" id="KW-0472">Membrane</keyword>
<dbReference type="AlphaFoldDB" id="A0A3B1DL25"/>
<evidence type="ECO:0000256" key="1">
    <source>
        <dbReference type="SAM" id="Phobius"/>
    </source>
</evidence>
<reference evidence="3" key="1">
    <citation type="submission" date="2018-06" db="EMBL/GenBank/DDBJ databases">
        <authorList>
            <person name="Zhirakovskaya E."/>
        </authorList>
    </citation>
    <scope>NUCLEOTIDE SEQUENCE</scope>
</reference>
<evidence type="ECO:0000259" key="2">
    <source>
        <dbReference type="Pfam" id="PF13485"/>
    </source>
</evidence>